<reference evidence="2 3" key="1">
    <citation type="journal article" date="2010" name="Stand. Genomic Sci.">
        <title>Complete genome sequence of Arcobacter nitrofigilis type strain (CI).</title>
        <authorList>
            <person name="Pati A."/>
            <person name="Gronow S."/>
            <person name="Lapidus A."/>
            <person name="Copeland A."/>
            <person name="Glavina Del Rio T."/>
            <person name="Nolan M."/>
            <person name="Lucas S."/>
            <person name="Tice H."/>
            <person name="Cheng J.F."/>
            <person name="Han C."/>
            <person name="Chertkov O."/>
            <person name="Bruce D."/>
            <person name="Tapia R."/>
            <person name="Goodwin L."/>
            <person name="Pitluck S."/>
            <person name="Liolios K."/>
            <person name="Ivanova N."/>
            <person name="Mavromatis K."/>
            <person name="Chen A."/>
            <person name="Palaniappan K."/>
            <person name="Land M."/>
            <person name="Hauser L."/>
            <person name="Chang Y.J."/>
            <person name="Jeffries C.D."/>
            <person name="Detter J.C."/>
            <person name="Rohde M."/>
            <person name="Goker M."/>
            <person name="Bristow J."/>
            <person name="Eisen J.A."/>
            <person name="Markowitz V."/>
            <person name="Hugenholtz P."/>
            <person name="Klenk H.P."/>
            <person name="Kyrpides N.C."/>
        </authorList>
    </citation>
    <scope>NUCLEOTIDE SEQUENCE [LARGE SCALE GENOMIC DNA]</scope>
    <source>
        <strain evidence="3">ATCC 33309 / DSM 7299 / CCUG 15893 / LMG 7604 / NCTC 12251 / CI</strain>
    </source>
</reference>
<dbReference type="HOGENOM" id="CLU_686324_0_0_7"/>
<dbReference type="AlphaFoldDB" id="D5V7G8"/>
<sequence length="401" mass="47886">MNILILTRIMAQNNNTIYNSYTNGIKNNSDKCISFDYYDLYFNNGKKRFEEIILNEIEVNNIDVVFINFVSGDLTFDIYFLQELSKKCFLITNFYDSELFFEPIDRYYAQCADLVLLPTPSNFLYSYKLLEINAITTYSLYDSKIYKCIEKEKDIDISFIGDMTKKFRKEFVSYLESNGYKVETYGFGTKNGRIDFEHMLEIINRSKINLNFTDSSYQRTFNRDTNMNYLIIPNIVKYIKQLKGRVIEIALCKGFVLSQSINGLDEIFSREEIGVFDTKEELLEKVKYYLDNEKIREKMASLAHINAMDKFDATIKFKELFKSIDLKKRNNKIIYMDKIFLENYMSHHTLYLFNFLFKLQISKFLEEVRIIEFNKINLTITFNHFVQQFKYQIINKLFKRK</sequence>
<dbReference type="KEGG" id="ant:Arnit_2940"/>
<protein>
    <recommendedName>
        <fullName evidence="1">Spore protein YkvP/CgeB glycosyl transferase-like domain-containing protein</fullName>
    </recommendedName>
</protein>
<dbReference type="RefSeq" id="WP_013136733.1">
    <property type="nucleotide sequence ID" value="NC_014166.1"/>
</dbReference>
<organism evidence="2 3">
    <name type="scientific">Arcobacter nitrofigilis (strain ATCC 33309 / DSM 7299 / CCUG 15893 / LMG 7604 / NCTC 12251 / CI)</name>
    <name type="common">Campylobacter nitrofigilis</name>
    <dbReference type="NCBI Taxonomy" id="572480"/>
    <lineage>
        <taxon>Bacteria</taxon>
        <taxon>Pseudomonadati</taxon>
        <taxon>Campylobacterota</taxon>
        <taxon>Epsilonproteobacteria</taxon>
        <taxon>Campylobacterales</taxon>
        <taxon>Arcobacteraceae</taxon>
        <taxon>Arcobacter</taxon>
    </lineage>
</organism>
<dbReference type="eggNOG" id="COG4641">
    <property type="taxonomic scope" value="Bacteria"/>
</dbReference>
<proteinExistence type="predicted"/>
<dbReference type="Pfam" id="PF13524">
    <property type="entry name" value="Glyco_trans_1_2"/>
    <property type="match status" value="1"/>
</dbReference>
<name>D5V7G8_ARCNC</name>
<dbReference type="InterPro" id="IPR055259">
    <property type="entry name" value="YkvP/CgeB_Glyco_trans-like"/>
</dbReference>
<dbReference type="Proteomes" id="UP000000939">
    <property type="component" value="Chromosome"/>
</dbReference>
<dbReference type="EMBL" id="CP001999">
    <property type="protein sequence ID" value="ADG94588.1"/>
    <property type="molecule type" value="Genomic_DNA"/>
</dbReference>
<evidence type="ECO:0000259" key="1">
    <source>
        <dbReference type="Pfam" id="PF13524"/>
    </source>
</evidence>
<keyword evidence="3" id="KW-1185">Reference proteome</keyword>
<gene>
    <name evidence="2" type="ordered locus">Arnit_2940</name>
</gene>
<feature type="domain" description="Spore protein YkvP/CgeB glycosyl transferase-like" evidence="1">
    <location>
        <begin position="169"/>
        <end position="303"/>
    </location>
</feature>
<accession>D5V7G8</accession>
<dbReference type="STRING" id="572480.Arnit_2940"/>
<dbReference type="OrthoDB" id="9791241at2"/>
<evidence type="ECO:0000313" key="2">
    <source>
        <dbReference type="EMBL" id="ADG94588.1"/>
    </source>
</evidence>
<evidence type="ECO:0000313" key="3">
    <source>
        <dbReference type="Proteomes" id="UP000000939"/>
    </source>
</evidence>